<sequence length="186" mass="20558">MPFRAYVLREDLSVDTSRPVALETLDALGWKIVSFANIQDAEEAAKKMTQDHGFPLTPESFGIPFDFRLGAPDLSPIIHANKIILGQNKLFGVGLDSFGLLRSGTIFCDIEDVVSKNWIRVDLGPGQLFRIPAGAKCRMPWNNKPDEVPVGLWFLNGDLSDAKAMEEKELDASPLRRAYLSGVKAI</sequence>
<gene>
    <name evidence="1" type="ORF">D9757_005070</name>
</gene>
<dbReference type="AlphaFoldDB" id="A0A8H5HSU5"/>
<evidence type="ECO:0000313" key="1">
    <source>
        <dbReference type="EMBL" id="KAF5388981.1"/>
    </source>
</evidence>
<reference evidence="1 2" key="1">
    <citation type="journal article" date="2020" name="ISME J.">
        <title>Uncovering the hidden diversity of litter-decomposition mechanisms in mushroom-forming fungi.</title>
        <authorList>
            <person name="Floudas D."/>
            <person name="Bentzer J."/>
            <person name="Ahren D."/>
            <person name="Johansson T."/>
            <person name="Persson P."/>
            <person name="Tunlid A."/>
        </authorList>
    </citation>
    <scope>NUCLEOTIDE SEQUENCE [LARGE SCALE GENOMIC DNA]</scope>
    <source>
        <strain evidence="1 2">CBS 406.79</strain>
    </source>
</reference>
<name>A0A8H5HSU5_9AGAR</name>
<keyword evidence="2" id="KW-1185">Reference proteome</keyword>
<accession>A0A8H5HSU5</accession>
<comment type="caution">
    <text evidence="1">The sequence shown here is derived from an EMBL/GenBank/DDBJ whole genome shotgun (WGS) entry which is preliminary data.</text>
</comment>
<dbReference type="Proteomes" id="UP000518752">
    <property type="component" value="Unassembled WGS sequence"/>
</dbReference>
<evidence type="ECO:0000313" key="2">
    <source>
        <dbReference type="Proteomes" id="UP000518752"/>
    </source>
</evidence>
<dbReference type="EMBL" id="JAACJN010000025">
    <property type="protein sequence ID" value="KAF5388981.1"/>
    <property type="molecule type" value="Genomic_DNA"/>
</dbReference>
<dbReference type="OrthoDB" id="3044887at2759"/>
<proteinExistence type="predicted"/>
<organism evidence="1 2">
    <name type="scientific">Collybiopsis confluens</name>
    <dbReference type="NCBI Taxonomy" id="2823264"/>
    <lineage>
        <taxon>Eukaryota</taxon>
        <taxon>Fungi</taxon>
        <taxon>Dikarya</taxon>
        <taxon>Basidiomycota</taxon>
        <taxon>Agaricomycotina</taxon>
        <taxon>Agaricomycetes</taxon>
        <taxon>Agaricomycetidae</taxon>
        <taxon>Agaricales</taxon>
        <taxon>Marasmiineae</taxon>
        <taxon>Omphalotaceae</taxon>
        <taxon>Collybiopsis</taxon>
    </lineage>
</organism>
<protein>
    <submittedName>
        <fullName evidence="1">Uncharacterized protein</fullName>
    </submittedName>
</protein>